<comment type="caution">
    <text evidence="3">The sequence shown here is derived from an EMBL/GenBank/DDBJ whole genome shotgun (WGS) entry which is preliminary data.</text>
</comment>
<dbReference type="Gene3D" id="2.120.10.80">
    <property type="entry name" value="Kelch-type beta propeller"/>
    <property type="match status" value="1"/>
</dbReference>
<evidence type="ECO:0000256" key="1">
    <source>
        <dbReference type="SAM" id="MobiDB-lite"/>
    </source>
</evidence>
<dbReference type="SUPFAM" id="SSF117281">
    <property type="entry name" value="Kelch motif"/>
    <property type="match status" value="1"/>
</dbReference>
<dbReference type="Pfam" id="PF24681">
    <property type="entry name" value="Kelch_KLHDC2_KLHL20_DRC7"/>
    <property type="match status" value="1"/>
</dbReference>
<keyword evidence="2" id="KW-0812">Transmembrane</keyword>
<sequence length="539" mass="57295">MGKHFEREVYADSFAPTGSVPAQAFAACGVVKGDLIYCYGGSTTRMGTTEDDVFVDTSTISILNMTALDFTNIPTLPWVTADFQAKNAENIVVPVNNNSQLFLYAGFDATSNIGYVVNPSTSGFQIASTITPPISSPNSSYYVYEAAGVYVPSLSQVFVFGGLQLHGIGYQLASNSLIVYSLANNQLSMLNATTPGGSTRYGHTMSLSNNGSLIYVIGGSTWAPEAVSPQALSNDTLQAMWVFDTSTSQWSVNNVNTNASSTVPGRLYHTTTQIPGTSLYLIFGGVSTSIDNISQPQFYVSTMGYFYDEAKNLMFSANIANTPSGPNRLFTHAAVPYTKNGSSYVFILFGQADGGIPTTSSYILNVTDPSNMAWLAHTNNASPSSASPSSSSSSSSASSSLSTGAIVGIAVAVALVAIITSCVAVVYYFKRKKRHQDFQVELSDPRNELDLLNSPYENETVTSTQTPGTDDRPTDLKAVKPDGVLVTKPFSDNAYGDVYDVSSEHPSSTATSPVSPADASQRAVKPDGVLQAKPFGQYE</sequence>
<protein>
    <recommendedName>
        <fullName evidence="5">Galactose oxidase</fullName>
    </recommendedName>
</protein>
<keyword evidence="2" id="KW-0472">Membrane</keyword>
<dbReference type="OrthoDB" id="2363417at2759"/>
<dbReference type="InterPro" id="IPR015915">
    <property type="entry name" value="Kelch-typ_b-propeller"/>
</dbReference>
<dbReference type="AlphaFoldDB" id="A0A1X2GUW4"/>
<evidence type="ECO:0000313" key="4">
    <source>
        <dbReference type="Proteomes" id="UP000242146"/>
    </source>
</evidence>
<evidence type="ECO:0008006" key="5">
    <source>
        <dbReference type="Google" id="ProtNLM"/>
    </source>
</evidence>
<dbReference type="EMBL" id="MCGT01000003">
    <property type="protein sequence ID" value="ORX61814.1"/>
    <property type="molecule type" value="Genomic_DNA"/>
</dbReference>
<organism evidence="3 4">
    <name type="scientific">Hesseltinella vesiculosa</name>
    <dbReference type="NCBI Taxonomy" id="101127"/>
    <lineage>
        <taxon>Eukaryota</taxon>
        <taxon>Fungi</taxon>
        <taxon>Fungi incertae sedis</taxon>
        <taxon>Mucoromycota</taxon>
        <taxon>Mucoromycotina</taxon>
        <taxon>Mucoromycetes</taxon>
        <taxon>Mucorales</taxon>
        <taxon>Cunninghamellaceae</taxon>
        <taxon>Hesseltinella</taxon>
    </lineage>
</organism>
<dbReference type="STRING" id="101127.A0A1X2GUW4"/>
<feature type="region of interest" description="Disordered" evidence="1">
    <location>
        <begin position="449"/>
        <end position="477"/>
    </location>
</feature>
<evidence type="ECO:0000313" key="3">
    <source>
        <dbReference type="EMBL" id="ORX61814.1"/>
    </source>
</evidence>
<feature type="transmembrane region" description="Helical" evidence="2">
    <location>
        <begin position="405"/>
        <end position="429"/>
    </location>
</feature>
<gene>
    <name evidence="3" type="ORF">DM01DRAFT_1380621</name>
</gene>
<feature type="compositionally biased region" description="Low complexity" evidence="1">
    <location>
        <begin position="506"/>
        <end position="520"/>
    </location>
</feature>
<evidence type="ECO:0000256" key="2">
    <source>
        <dbReference type="SAM" id="Phobius"/>
    </source>
</evidence>
<accession>A0A1X2GUW4</accession>
<proteinExistence type="predicted"/>
<keyword evidence="2" id="KW-1133">Transmembrane helix</keyword>
<feature type="region of interest" description="Disordered" evidence="1">
    <location>
        <begin position="489"/>
        <end position="539"/>
    </location>
</feature>
<dbReference type="Proteomes" id="UP000242146">
    <property type="component" value="Unassembled WGS sequence"/>
</dbReference>
<dbReference type="PANTHER" id="PTHR23244">
    <property type="entry name" value="KELCH REPEAT DOMAIN"/>
    <property type="match status" value="1"/>
</dbReference>
<keyword evidence="4" id="KW-1185">Reference proteome</keyword>
<reference evidence="3 4" key="1">
    <citation type="submission" date="2016-07" db="EMBL/GenBank/DDBJ databases">
        <title>Pervasive Adenine N6-methylation of Active Genes in Fungi.</title>
        <authorList>
            <consortium name="DOE Joint Genome Institute"/>
            <person name="Mondo S.J."/>
            <person name="Dannebaum R.O."/>
            <person name="Kuo R.C."/>
            <person name="Labutti K."/>
            <person name="Haridas S."/>
            <person name="Kuo A."/>
            <person name="Salamov A."/>
            <person name="Ahrendt S.R."/>
            <person name="Lipzen A."/>
            <person name="Sullivan W."/>
            <person name="Andreopoulos W.B."/>
            <person name="Clum A."/>
            <person name="Lindquist E."/>
            <person name="Daum C."/>
            <person name="Ramamoorthy G.K."/>
            <person name="Gryganskyi A."/>
            <person name="Culley D."/>
            <person name="Magnuson J.K."/>
            <person name="James T.Y."/>
            <person name="O'Malley M.A."/>
            <person name="Stajich J.E."/>
            <person name="Spatafora J.W."/>
            <person name="Visel A."/>
            <person name="Grigoriev I.V."/>
        </authorList>
    </citation>
    <scope>NUCLEOTIDE SEQUENCE [LARGE SCALE GENOMIC DNA]</scope>
    <source>
        <strain evidence="3 4">NRRL 3301</strain>
    </source>
</reference>
<feature type="compositionally biased region" description="Polar residues" evidence="1">
    <location>
        <begin position="455"/>
        <end position="468"/>
    </location>
</feature>
<dbReference type="PROSITE" id="PS51257">
    <property type="entry name" value="PROKAR_LIPOPROTEIN"/>
    <property type="match status" value="1"/>
</dbReference>
<name>A0A1X2GUW4_9FUNG</name>